<dbReference type="AlphaFoldDB" id="A0AA39R299"/>
<proteinExistence type="predicted"/>
<feature type="region of interest" description="Disordered" evidence="1">
    <location>
        <begin position="1"/>
        <end position="84"/>
    </location>
</feature>
<feature type="compositionally biased region" description="Polar residues" evidence="1">
    <location>
        <begin position="1"/>
        <end position="12"/>
    </location>
</feature>
<comment type="caution">
    <text evidence="2">The sequence shown here is derived from an EMBL/GenBank/DDBJ whole genome shotgun (WGS) entry which is preliminary data.</text>
</comment>
<evidence type="ECO:0000313" key="3">
    <source>
        <dbReference type="Proteomes" id="UP001166286"/>
    </source>
</evidence>
<evidence type="ECO:0000313" key="2">
    <source>
        <dbReference type="EMBL" id="KAK0513558.1"/>
    </source>
</evidence>
<name>A0AA39R299_9LECA</name>
<reference evidence="2" key="1">
    <citation type="submission" date="2023-03" db="EMBL/GenBank/DDBJ databases">
        <title>Complete genome of Cladonia borealis.</title>
        <authorList>
            <person name="Park H."/>
        </authorList>
    </citation>
    <scope>NUCLEOTIDE SEQUENCE</scope>
    <source>
        <strain evidence="2">ANT050790</strain>
    </source>
</reference>
<protein>
    <submittedName>
        <fullName evidence="2">Uncharacterized protein</fullName>
    </submittedName>
</protein>
<dbReference type="EMBL" id="JAFEKC020000007">
    <property type="protein sequence ID" value="KAK0513558.1"/>
    <property type="molecule type" value="Genomic_DNA"/>
</dbReference>
<feature type="compositionally biased region" description="Acidic residues" evidence="1">
    <location>
        <begin position="537"/>
        <end position="577"/>
    </location>
</feature>
<sequence length="609" mass="69370">MANLPNDLQNMAESLKGLLGEREEATYYQPRRSTGSEAERSNHHRSLTGETLSEEPQSSTALSLPQAPGTESSDPVSETPTFAEPPELSEIPFQIRHRFLGWLIPILEACYLEFATANLGRPYLDAILSGKCLEDVAQIDLPLWRHIIERAVEKGILTSQAFFAYKLNRSNIFIGAEAVRHAWIHREDIAMIDLSDAKCLSQLLGDSGRKDQIQHAFDLVAAATTNTDDVDQEITDSINHLFTTREVITTQTDVFAGFQRVIERRLYHYSQQHHPDILEHKGWTMAEQGEMPRWEEAFRDIPFVFQTDFPNDTGNLLSSCLCKARGLRNDVAHRHRYGKEKFLDHVHNSIKTLLVLGDPSSAIEVEITAEAWLLGSTREKVLLRLRDEYLVDDAEGIADSSEKRREMKRRAAIAEFLRREVLPDCLNTVDENSRLDESPCSRLSLSQTRCVEEESRECTIPDQIRLTPPDTWATRRETFSSSMHPMLKVLHVPEWSMIWDYQAAKSDLEWERIFEANGDDNTSALEKGANYQHHESEEELADYDSDSTALDGEEEEEEEEGEWYDSDDTAFDHEDDDIPKSWPQSEIPTKFEPGGVWMSSEATTVGAPW</sequence>
<evidence type="ECO:0000256" key="1">
    <source>
        <dbReference type="SAM" id="MobiDB-lite"/>
    </source>
</evidence>
<gene>
    <name evidence="2" type="ORF">JMJ35_003922</name>
</gene>
<dbReference type="Proteomes" id="UP001166286">
    <property type="component" value="Unassembled WGS sequence"/>
</dbReference>
<feature type="compositionally biased region" description="Polar residues" evidence="1">
    <location>
        <begin position="48"/>
        <end position="80"/>
    </location>
</feature>
<keyword evidence="3" id="KW-1185">Reference proteome</keyword>
<feature type="region of interest" description="Disordered" evidence="1">
    <location>
        <begin position="530"/>
        <end position="609"/>
    </location>
</feature>
<organism evidence="2 3">
    <name type="scientific">Cladonia borealis</name>
    <dbReference type="NCBI Taxonomy" id="184061"/>
    <lineage>
        <taxon>Eukaryota</taxon>
        <taxon>Fungi</taxon>
        <taxon>Dikarya</taxon>
        <taxon>Ascomycota</taxon>
        <taxon>Pezizomycotina</taxon>
        <taxon>Lecanoromycetes</taxon>
        <taxon>OSLEUM clade</taxon>
        <taxon>Lecanoromycetidae</taxon>
        <taxon>Lecanorales</taxon>
        <taxon>Lecanorineae</taxon>
        <taxon>Cladoniaceae</taxon>
        <taxon>Cladonia</taxon>
    </lineage>
</organism>
<accession>A0AA39R299</accession>